<accession>A0ABP0P683</accession>
<reference evidence="1 2" key="1">
    <citation type="submission" date="2024-02" db="EMBL/GenBank/DDBJ databases">
        <authorList>
            <person name="Chen Y."/>
            <person name="Shah S."/>
            <person name="Dougan E. K."/>
            <person name="Thang M."/>
            <person name="Chan C."/>
        </authorList>
    </citation>
    <scope>NUCLEOTIDE SEQUENCE [LARGE SCALE GENOMIC DNA]</scope>
</reference>
<dbReference type="EMBL" id="CAXAMN010022478">
    <property type="protein sequence ID" value="CAK9070190.1"/>
    <property type="molecule type" value="Genomic_DNA"/>
</dbReference>
<protein>
    <submittedName>
        <fullName evidence="1">Uncharacterized protein</fullName>
    </submittedName>
</protein>
<keyword evidence="2" id="KW-1185">Reference proteome</keyword>
<organism evidence="1 2">
    <name type="scientific">Durusdinium trenchii</name>
    <dbReference type="NCBI Taxonomy" id="1381693"/>
    <lineage>
        <taxon>Eukaryota</taxon>
        <taxon>Sar</taxon>
        <taxon>Alveolata</taxon>
        <taxon>Dinophyceae</taxon>
        <taxon>Suessiales</taxon>
        <taxon>Symbiodiniaceae</taxon>
        <taxon>Durusdinium</taxon>
    </lineage>
</organism>
<comment type="caution">
    <text evidence="1">The sequence shown here is derived from an EMBL/GenBank/DDBJ whole genome shotgun (WGS) entry which is preliminary data.</text>
</comment>
<gene>
    <name evidence="1" type="ORF">CCMP2556_LOCUS34523</name>
</gene>
<name>A0ABP0P683_9DINO</name>
<proteinExistence type="predicted"/>
<evidence type="ECO:0000313" key="2">
    <source>
        <dbReference type="Proteomes" id="UP001642484"/>
    </source>
</evidence>
<sequence length="271" mass="30774">MTSSTPSAKDLILPLLAAVGGLFNIPCSISATGNHESNTFEAIQLSAQGAERQRKDVMKLAATFEKLIAERRKEEKYRDVSVADILGELVKDYNSYKANAALKRWQLTPDQQSAISGVINGMSAEARQLVRQHLDFNKYDESGYNESLLRSKRHQLHEVPKGIPPSWIDRLTVTHDSQTLHFKRYNQWWASNAKRVKKSARARLRWGEEQWGKSVDQCCLVVWAIRERSKNPKVAQQTSLNNIHFVVLLRDVVNVCVLFVPLASKGHFRHA</sequence>
<dbReference type="Proteomes" id="UP001642484">
    <property type="component" value="Unassembled WGS sequence"/>
</dbReference>
<evidence type="ECO:0000313" key="1">
    <source>
        <dbReference type="EMBL" id="CAK9070190.1"/>
    </source>
</evidence>